<organism evidence="1">
    <name type="scientific">viral metagenome</name>
    <dbReference type="NCBI Taxonomy" id="1070528"/>
    <lineage>
        <taxon>unclassified sequences</taxon>
        <taxon>metagenomes</taxon>
        <taxon>organismal metagenomes</taxon>
    </lineage>
</organism>
<name>A0A6M3IJA2_9ZZZZ</name>
<gene>
    <name evidence="2" type="ORF">MM415A01514_0009</name>
    <name evidence="1" type="ORF">MM415B01641_0005</name>
    <name evidence="3" type="ORF">TM448B03289_0006</name>
</gene>
<dbReference type="EMBL" id="MT145006">
    <property type="protein sequence ID" value="QJI02496.1"/>
    <property type="molecule type" value="Genomic_DNA"/>
</dbReference>
<dbReference type="AlphaFoldDB" id="A0A6M3IJA2"/>
<evidence type="ECO:0000313" key="2">
    <source>
        <dbReference type="EMBL" id="QJA76412.1"/>
    </source>
</evidence>
<dbReference type="EMBL" id="MT142223">
    <property type="protein sequence ID" value="QJA76412.1"/>
    <property type="molecule type" value="Genomic_DNA"/>
</dbReference>
<accession>A0A6M3IJA2</accession>
<dbReference type="EMBL" id="MT141273">
    <property type="protein sequence ID" value="QJA57425.1"/>
    <property type="molecule type" value="Genomic_DNA"/>
</dbReference>
<proteinExistence type="predicted"/>
<evidence type="ECO:0000313" key="3">
    <source>
        <dbReference type="EMBL" id="QJI02496.1"/>
    </source>
</evidence>
<sequence length="158" mass="17057">MESKTKKKAGAGAVVVMIAAAALAIMNSNPEDARLPDEAIIAIHRTVGGAKMDAFFGHEFTVVADTVEARNLPGVREYYAVPRSALVRAATAELYADFLREKYPEHEVLQQNAGNFARAAGVPDSVWVLQWSLQAVLRDGEALDPNKLYDGRFGVKGG</sequence>
<protein>
    <submittedName>
        <fullName evidence="1">Uncharacterized protein</fullName>
    </submittedName>
</protein>
<evidence type="ECO:0000313" key="1">
    <source>
        <dbReference type="EMBL" id="QJA57425.1"/>
    </source>
</evidence>
<reference evidence="1" key="1">
    <citation type="submission" date="2020-03" db="EMBL/GenBank/DDBJ databases">
        <title>The deep terrestrial virosphere.</title>
        <authorList>
            <person name="Holmfeldt K."/>
            <person name="Nilsson E."/>
            <person name="Simone D."/>
            <person name="Lopez-Fernandez M."/>
            <person name="Wu X."/>
            <person name="de Brujin I."/>
            <person name="Lundin D."/>
            <person name="Andersson A."/>
            <person name="Bertilsson S."/>
            <person name="Dopson M."/>
        </authorList>
    </citation>
    <scope>NUCLEOTIDE SEQUENCE</scope>
    <source>
        <strain evidence="2">MM415A01514</strain>
        <strain evidence="1">MM415B01641</strain>
        <strain evidence="3">TM448B03289</strain>
    </source>
</reference>